<evidence type="ECO:0000313" key="2">
    <source>
        <dbReference type="EMBL" id="QZD87039.1"/>
    </source>
</evidence>
<dbReference type="Pfam" id="PF04940">
    <property type="entry name" value="BLUF"/>
    <property type="match status" value="1"/>
</dbReference>
<dbReference type="Gene3D" id="3.30.70.100">
    <property type="match status" value="1"/>
</dbReference>
<dbReference type="InterPro" id="IPR036046">
    <property type="entry name" value="Acylphosphatase-like_dom_sf"/>
</dbReference>
<accession>A0ABX8ZDQ4</accession>
<sequence length="128" mass="14631">MQRVVYSSVAAKGTTSADVFKIIETSARNNPERRITGFLIYDSDRFLQLVEGPVLSLQALLETLDDDDRHHSIEILHRGNADERWFPDWGMKRLINFTGEPALDEIRAVLNLKEGGDPIYQIVREFLS</sequence>
<reference evidence="2 3" key="1">
    <citation type="submission" date="2021-08" db="EMBL/GenBank/DDBJ databases">
        <title>Comparative Genomics Analysis of the Genus Qipengyuania Reveals Extensive Genetic Diversity and Metabolic Versatility, Including the Description of Fifteen Novel Species.</title>
        <authorList>
            <person name="Liu Y."/>
        </authorList>
    </citation>
    <scope>NUCLEOTIDE SEQUENCE [LARGE SCALE GENOMIC DNA]</scope>
    <source>
        <strain evidence="2 3">1XM2-8</strain>
    </source>
</reference>
<dbReference type="PROSITE" id="PS50925">
    <property type="entry name" value="BLUF"/>
    <property type="match status" value="1"/>
</dbReference>
<organism evidence="2 3">
    <name type="scientific">Qipengyuania psychrotolerans</name>
    <dbReference type="NCBI Taxonomy" id="2867238"/>
    <lineage>
        <taxon>Bacteria</taxon>
        <taxon>Pseudomonadati</taxon>
        <taxon>Pseudomonadota</taxon>
        <taxon>Alphaproteobacteria</taxon>
        <taxon>Sphingomonadales</taxon>
        <taxon>Erythrobacteraceae</taxon>
        <taxon>Qipengyuania</taxon>
    </lineage>
</organism>
<dbReference type="Proteomes" id="UP000824280">
    <property type="component" value="Chromosome"/>
</dbReference>
<dbReference type="SUPFAM" id="SSF54975">
    <property type="entry name" value="Acylphosphatase/BLUF domain-like"/>
    <property type="match status" value="1"/>
</dbReference>
<evidence type="ECO:0000259" key="1">
    <source>
        <dbReference type="PROSITE" id="PS50925"/>
    </source>
</evidence>
<feature type="domain" description="BLUF" evidence="1">
    <location>
        <begin position="1"/>
        <end position="92"/>
    </location>
</feature>
<proteinExistence type="predicted"/>
<keyword evidence="3" id="KW-1185">Reference proteome</keyword>
<protein>
    <submittedName>
        <fullName evidence="2">BLUF domain-containing protein</fullName>
    </submittedName>
</protein>
<dbReference type="InterPro" id="IPR007024">
    <property type="entry name" value="BLUF_domain"/>
</dbReference>
<name>A0ABX8ZDQ4_9SPHN</name>
<evidence type="ECO:0000313" key="3">
    <source>
        <dbReference type="Proteomes" id="UP000824280"/>
    </source>
</evidence>
<gene>
    <name evidence="2" type="ORF">K3166_12830</name>
</gene>
<dbReference type="EMBL" id="CP081297">
    <property type="protein sequence ID" value="QZD87039.1"/>
    <property type="molecule type" value="Genomic_DNA"/>
</dbReference>
<dbReference type="RefSeq" id="WP_221422580.1">
    <property type="nucleotide sequence ID" value="NZ_CP081297.1"/>
</dbReference>
<dbReference type="SMART" id="SM01034">
    <property type="entry name" value="BLUF"/>
    <property type="match status" value="1"/>
</dbReference>